<proteinExistence type="predicted"/>
<dbReference type="Pfam" id="PF14280">
    <property type="entry name" value="DUF4365"/>
    <property type="match status" value="1"/>
</dbReference>
<name>A0ABY0VWI9_9PSED</name>
<dbReference type="RefSeq" id="WP_072022805.1">
    <property type="nucleotide sequence ID" value="NZ_CP049044.1"/>
</dbReference>
<accession>A0ABY0VWI9</accession>
<gene>
    <name evidence="2" type="ORF">SAMN04490201_3026</name>
</gene>
<organism evidence="2 3">
    <name type="scientific">Pseudomonas psychrophila</name>
    <dbReference type="NCBI Taxonomy" id="122355"/>
    <lineage>
        <taxon>Bacteria</taxon>
        <taxon>Pseudomonadati</taxon>
        <taxon>Pseudomonadota</taxon>
        <taxon>Gammaproteobacteria</taxon>
        <taxon>Pseudomonadales</taxon>
        <taxon>Pseudomonadaceae</taxon>
        <taxon>Pseudomonas</taxon>
    </lineage>
</organism>
<sequence>MRVEGPLPQTGDQHDINADADSCLRARRPQHWRIQSLEGTDDYGFDYQVQTTPNQQVTDVFRIQLKGTRSPSISADGEFISVALKASTVRYYNRVVEPILLVICDLSVNEDPVDCPLHYVWIHEELSRINVLDLPAEQKSVTLKAPRKNLINRKTDLSAEIGQQNDYSRVGHLLGGHTEQTHPDMPSEERLSLVQGATQGITARGASFIEALAAPAQGHWIAPAQGSLAWELSQARVDLLANALERACTHLDVAERMLGGATVLEQAEYWCLQGNWHVESGADVSASAAYQRAYQLNPLPKYQAAWCEAEIRLRFDNARETLPELGAQLQGEDPLIIATRSRLAAIQGDYRGAVQIAEALLEPERSVTTALAHLLNGEHTAAVNCCDQGLTFADPLTSVGQTLLLYKARAKFALAHVATLDSEFPFIPASGLPGVDPVMLLEVWAAVNAAVESFRAAGWQSNIEHLSDIWPSTALALGKGPEILPLLVEATTARPKLHGLQEALRIVAVECGDHELALKVNSSLPPSEINSLWATLLFHSTGKHRLSVRSFQECYGSADRLYPRFGTAAVAAILSAQKLVRPDLVRAWLDDLQRDPNLQGFAALARYHLALEHNQNEKSEALRTLHSCYEQLGQPQDLAFTLLQELNPTQPEEAQHCVQVAKRITQESLLTPVMAVRVGLALITLKDWSALLSLCQGGSVRAEAGDRMLAFEALALDHLGRSSAARDRLAALLASGSNDHVALDTYVTIATRCGYVSEAVDAAERFLEVADSNAQRLECMRTLYSLIHLADPASARLRALALKIGEMVDRNDEQQEGAFLMMILAAPSGDADGDASTDRQRFQERASAFFEKFPNSQILRKGEIREDWSHEEFLSALKSLTGITDAGEALQRRLEKGLQQGSTTVPFSWRPRLALSSVSDVVHLWEIAKASSRDDAKYHLAMTMGSDRPILTAQDLRARVPLLDLTALLVLLDLELIDRVMTFFGTVAVSKATLEELLELSSPIFGSPMRDKCLALQQALRQHLSSILQLSSSTTERSQGKYAVVGRGNTHITDICAAQAADFRLYSDDATFRIFCAGGADPDGICTLDVLDGLVESGLLDIREKARKVAQLCQWNVGILVRWQDFIALLPLGLLQATNVSQGVRILDGDPDLKMLVSAVWDYQLPFQKTMRHAAALLGLMLVLEPICDIAIAALMIQWFVKAGMSKDAPDQALRTIARLVTYTASIKSLEGESGVRLWRVYLLITEWHQGHLDDTKMELAIQVLGGECARLQHVTPGLGNDVFSALIKCLPNGSVEARIFANAYSVVLRQEEASQRKNPAHAQSAFQNQKMRQVRIQKFG</sequence>
<dbReference type="InterPro" id="IPR025375">
    <property type="entry name" value="DUF4365"/>
</dbReference>
<dbReference type="GeneID" id="96620615"/>
<dbReference type="InterPro" id="IPR011990">
    <property type="entry name" value="TPR-like_helical_dom_sf"/>
</dbReference>
<evidence type="ECO:0000259" key="1">
    <source>
        <dbReference type="Pfam" id="PF14280"/>
    </source>
</evidence>
<keyword evidence="3" id="KW-1185">Reference proteome</keyword>
<evidence type="ECO:0000313" key="3">
    <source>
        <dbReference type="Proteomes" id="UP000182058"/>
    </source>
</evidence>
<evidence type="ECO:0000313" key="2">
    <source>
        <dbReference type="EMBL" id="SDU60199.1"/>
    </source>
</evidence>
<reference evidence="2 3" key="1">
    <citation type="submission" date="2016-10" db="EMBL/GenBank/DDBJ databases">
        <authorList>
            <person name="Varghese N."/>
            <person name="Submissions S."/>
        </authorList>
    </citation>
    <scope>NUCLEOTIDE SEQUENCE [LARGE SCALE GENOMIC DNA]</scope>
    <source>
        <strain evidence="2 3">BS3667</strain>
    </source>
</reference>
<feature type="domain" description="DUF4365" evidence="1">
    <location>
        <begin position="35"/>
        <end position="154"/>
    </location>
</feature>
<dbReference type="SUPFAM" id="SSF48452">
    <property type="entry name" value="TPR-like"/>
    <property type="match status" value="1"/>
</dbReference>
<dbReference type="EMBL" id="LT629795">
    <property type="protein sequence ID" value="SDU60199.1"/>
    <property type="molecule type" value="Genomic_DNA"/>
</dbReference>
<dbReference type="Proteomes" id="UP000182058">
    <property type="component" value="Chromosome I"/>
</dbReference>
<protein>
    <recommendedName>
        <fullName evidence="1">DUF4365 domain-containing protein</fullName>
    </recommendedName>
</protein>